<organism evidence="1 2">
    <name type="scientific">Methylocystis bryophila</name>
    <dbReference type="NCBI Taxonomy" id="655015"/>
    <lineage>
        <taxon>Bacteria</taxon>
        <taxon>Pseudomonadati</taxon>
        <taxon>Pseudomonadota</taxon>
        <taxon>Alphaproteobacteria</taxon>
        <taxon>Hyphomicrobiales</taxon>
        <taxon>Methylocystaceae</taxon>
        <taxon>Methylocystis</taxon>
    </lineage>
</organism>
<accession>A0A1W6MV34</accession>
<name>A0A1W6MV34_9HYPH</name>
<protein>
    <recommendedName>
        <fullName evidence="3">Kinase</fullName>
    </recommendedName>
</protein>
<dbReference type="SUPFAM" id="SSF52540">
    <property type="entry name" value="P-loop containing nucleoside triphosphate hydrolases"/>
    <property type="match status" value="1"/>
</dbReference>
<dbReference type="EMBL" id="CP019948">
    <property type="protein sequence ID" value="ARN81461.1"/>
    <property type="molecule type" value="Genomic_DNA"/>
</dbReference>
<sequence>MKRQLIHFICGSTGAGKTTYAIKLCAEIGAVRFSIDEWMTALFWMDTPQPLDPAWSIERIERCYAQMWRVASEVAGRGLPVVLDWGFGSAKLRARYAALAAQASLAVKLHVLDISAEERWRRVGLRNDGRGTSNQLPFDVTREMFDFVETLWEPPSAEEVAALRGVVVAC</sequence>
<proteinExistence type="predicted"/>
<dbReference type="InterPro" id="IPR027417">
    <property type="entry name" value="P-loop_NTPase"/>
</dbReference>
<dbReference type="STRING" id="655015.B1812_10695"/>
<evidence type="ECO:0000313" key="1">
    <source>
        <dbReference type="EMBL" id="ARN81461.1"/>
    </source>
</evidence>
<dbReference type="OrthoDB" id="2639622at2"/>
<dbReference type="KEGG" id="mbry:B1812_10695"/>
<keyword evidence="2" id="KW-1185">Reference proteome</keyword>
<evidence type="ECO:0000313" key="2">
    <source>
        <dbReference type="Proteomes" id="UP000193978"/>
    </source>
</evidence>
<dbReference type="Pfam" id="PF13671">
    <property type="entry name" value="AAA_33"/>
    <property type="match status" value="1"/>
</dbReference>
<dbReference type="Proteomes" id="UP000193978">
    <property type="component" value="Chromosome"/>
</dbReference>
<evidence type="ECO:0008006" key="3">
    <source>
        <dbReference type="Google" id="ProtNLM"/>
    </source>
</evidence>
<dbReference type="AlphaFoldDB" id="A0A1W6MV34"/>
<dbReference type="RefSeq" id="WP_085771570.1">
    <property type="nucleotide sequence ID" value="NZ_AP027149.1"/>
</dbReference>
<reference evidence="1 2" key="1">
    <citation type="submission" date="2017-02" db="EMBL/GenBank/DDBJ databases">
        <authorList>
            <person name="Peterson S.W."/>
        </authorList>
    </citation>
    <scope>NUCLEOTIDE SEQUENCE [LARGE SCALE GENOMIC DNA]</scope>
    <source>
        <strain evidence="1 2">S285</strain>
    </source>
</reference>
<dbReference type="Gene3D" id="3.40.50.300">
    <property type="entry name" value="P-loop containing nucleotide triphosphate hydrolases"/>
    <property type="match status" value="1"/>
</dbReference>
<gene>
    <name evidence="1" type="ORF">B1812_10695</name>
</gene>